<dbReference type="Proteomes" id="UP001199296">
    <property type="component" value="Unassembled WGS sequence"/>
</dbReference>
<accession>A0AAW4X089</accession>
<dbReference type="SMART" id="SM00260">
    <property type="entry name" value="CheW"/>
    <property type="match status" value="1"/>
</dbReference>
<comment type="caution">
    <text evidence="2">The sequence shown here is derived from an EMBL/GenBank/DDBJ whole genome shotgun (WGS) entry which is preliminary data.</text>
</comment>
<dbReference type="Gene3D" id="2.30.30.40">
    <property type="entry name" value="SH3 Domains"/>
    <property type="match status" value="1"/>
</dbReference>
<evidence type="ECO:0000259" key="1">
    <source>
        <dbReference type="PROSITE" id="PS50851"/>
    </source>
</evidence>
<dbReference type="PANTHER" id="PTHR22617:SF23">
    <property type="entry name" value="CHEMOTAXIS PROTEIN CHEW"/>
    <property type="match status" value="1"/>
</dbReference>
<sequence length="169" mass="19212">MQLEAQNIALKKAKEDKKAGKNQYVVFNIAQEEYGVEISYTREIIKSPQITRVPNSAQHIIGVINLRGIIVPVVNLHDRLDISEDNLNFAEDEERIITIEINDLTLGLRVDYIEGIVWLDENKITDPPESSDGPRRDFLKGVCPRNENHLLILLDLEKTLMYGGVNFAD</sequence>
<dbReference type="InterPro" id="IPR036061">
    <property type="entry name" value="CheW-like_dom_sf"/>
</dbReference>
<dbReference type="InterPro" id="IPR039315">
    <property type="entry name" value="CheW"/>
</dbReference>
<dbReference type="AlphaFoldDB" id="A0AAW4X089"/>
<dbReference type="SUPFAM" id="SSF50341">
    <property type="entry name" value="CheW-like"/>
    <property type="match status" value="1"/>
</dbReference>
<protein>
    <submittedName>
        <fullName evidence="2">Chemotaxis protein CheW</fullName>
    </submittedName>
</protein>
<dbReference type="Gene3D" id="2.40.50.180">
    <property type="entry name" value="CheA-289, Domain 4"/>
    <property type="match status" value="1"/>
</dbReference>
<organism evidence="2 3">
    <name type="scientific">Halanaerobium polyolivorans</name>
    <dbReference type="NCBI Taxonomy" id="2886943"/>
    <lineage>
        <taxon>Bacteria</taxon>
        <taxon>Bacillati</taxon>
        <taxon>Bacillota</taxon>
        <taxon>Clostridia</taxon>
        <taxon>Halanaerobiales</taxon>
        <taxon>Halanaerobiaceae</taxon>
        <taxon>Halanaerobium</taxon>
    </lineage>
</organism>
<dbReference type="PANTHER" id="PTHR22617">
    <property type="entry name" value="CHEMOTAXIS SENSOR HISTIDINE KINASE-RELATED"/>
    <property type="match status" value="1"/>
</dbReference>
<proteinExistence type="predicted"/>
<name>A0AAW4X089_9FIRM</name>
<dbReference type="GO" id="GO:0006935">
    <property type="term" value="P:chemotaxis"/>
    <property type="evidence" value="ECO:0007669"/>
    <property type="project" value="InterPro"/>
</dbReference>
<dbReference type="GO" id="GO:0007165">
    <property type="term" value="P:signal transduction"/>
    <property type="evidence" value="ECO:0007669"/>
    <property type="project" value="InterPro"/>
</dbReference>
<dbReference type="PROSITE" id="PS50851">
    <property type="entry name" value="CHEW"/>
    <property type="match status" value="1"/>
</dbReference>
<evidence type="ECO:0000313" key="2">
    <source>
        <dbReference type="EMBL" id="MCC3145218.1"/>
    </source>
</evidence>
<dbReference type="Pfam" id="PF01584">
    <property type="entry name" value="CheW"/>
    <property type="match status" value="1"/>
</dbReference>
<evidence type="ECO:0000313" key="3">
    <source>
        <dbReference type="Proteomes" id="UP001199296"/>
    </source>
</evidence>
<reference evidence="2 3" key="1">
    <citation type="submission" date="2021-10" db="EMBL/GenBank/DDBJ databases">
        <authorList>
            <person name="Grouzdev D.S."/>
            <person name="Pantiukh K.S."/>
            <person name="Krutkina M.S."/>
        </authorList>
    </citation>
    <scope>NUCLEOTIDE SEQUENCE [LARGE SCALE GENOMIC DNA]</scope>
    <source>
        <strain evidence="2 3">Z-7514</strain>
    </source>
</reference>
<feature type="domain" description="CheW-like" evidence="1">
    <location>
        <begin position="21"/>
        <end position="165"/>
    </location>
</feature>
<dbReference type="InterPro" id="IPR002545">
    <property type="entry name" value="CheW-lke_dom"/>
</dbReference>
<dbReference type="GO" id="GO:0005829">
    <property type="term" value="C:cytosol"/>
    <property type="evidence" value="ECO:0007669"/>
    <property type="project" value="TreeGrafter"/>
</dbReference>
<dbReference type="EMBL" id="JAJFAT010000009">
    <property type="protein sequence ID" value="MCC3145218.1"/>
    <property type="molecule type" value="Genomic_DNA"/>
</dbReference>
<gene>
    <name evidence="2" type="ORF">LJ207_07765</name>
</gene>
<keyword evidence="3" id="KW-1185">Reference proteome</keyword>
<dbReference type="RefSeq" id="WP_229345806.1">
    <property type="nucleotide sequence ID" value="NZ_JAJFAT010000009.1"/>
</dbReference>